<dbReference type="AlphaFoldDB" id="A0AAV0M4G8"/>
<dbReference type="CDD" id="cd01837">
    <property type="entry name" value="SGNH_plant_lipase_like"/>
    <property type="match status" value="1"/>
</dbReference>
<evidence type="ECO:0000256" key="2">
    <source>
        <dbReference type="ARBA" id="ARBA00022729"/>
    </source>
</evidence>
<dbReference type="SUPFAM" id="SSF52266">
    <property type="entry name" value="SGNH hydrolase"/>
    <property type="match status" value="1"/>
</dbReference>
<comment type="similarity">
    <text evidence="1">Belongs to the 'GDSL' lipolytic enzyme family.</text>
</comment>
<comment type="caution">
    <text evidence="5">The sequence shown here is derived from an EMBL/GenBank/DDBJ whole genome shotgun (WGS) entry which is preliminary data.</text>
</comment>
<keyword evidence="2" id="KW-0732">Signal</keyword>
<accession>A0AAV0M4G8</accession>
<sequence length="390" mass="42138">MVIILTAGISSSSSDTTPTPAAAGGRCFTSIFSFGDSITDTGNHCHILSKAGRSANNCLLPYGETFFHRPTGRSSDGRLIIDFIAEHLGIPLVQPYFGGGSTVDFDGGVNFAVGTATALDSDFLERRAGVKVTGTNVSLNVQLDHFRRLIPSLCRRGTDCNNLFRNSLFILGEIGGNDYNFALSDGHSLKQVQDLVPLVVGSIISALKEIIELGAVNILVPGNFPMGCLPFLLNKFPSTNAGDFDPSTGCLTWVNEFVEYHNDLLQTELDRIRELHPADMNIIYVDYYNALLRIYQAPKQFGWLFLIAGFSGEPLAACCEGEGSVQCGSPSVRPCEDPSAYVNWDGIHFTEATYRVIAKSILEEGLFTNPQFSASSCIAGNSGKAFPNSF</sequence>
<dbReference type="Proteomes" id="UP001154282">
    <property type="component" value="Unassembled WGS sequence"/>
</dbReference>
<organism evidence="5 6">
    <name type="scientific">Linum tenue</name>
    <dbReference type="NCBI Taxonomy" id="586396"/>
    <lineage>
        <taxon>Eukaryota</taxon>
        <taxon>Viridiplantae</taxon>
        <taxon>Streptophyta</taxon>
        <taxon>Embryophyta</taxon>
        <taxon>Tracheophyta</taxon>
        <taxon>Spermatophyta</taxon>
        <taxon>Magnoliopsida</taxon>
        <taxon>eudicotyledons</taxon>
        <taxon>Gunneridae</taxon>
        <taxon>Pentapetalae</taxon>
        <taxon>rosids</taxon>
        <taxon>fabids</taxon>
        <taxon>Malpighiales</taxon>
        <taxon>Linaceae</taxon>
        <taxon>Linum</taxon>
    </lineage>
</organism>
<evidence type="ECO:0000313" key="5">
    <source>
        <dbReference type="EMBL" id="CAI0440929.1"/>
    </source>
</evidence>
<name>A0AAV0M4G8_9ROSI</name>
<dbReference type="PANTHER" id="PTHR22835:SF683">
    <property type="entry name" value="OS05G0506800 PROTEIN"/>
    <property type="match status" value="1"/>
</dbReference>
<dbReference type="Gene3D" id="3.40.50.1110">
    <property type="entry name" value="SGNH hydrolase"/>
    <property type="match status" value="1"/>
</dbReference>
<evidence type="ECO:0000256" key="4">
    <source>
        <dbReference type="ARBA" id="ARBA00023180"/>
    </source>
</evidence>
<keyword evidence="3" id="KW-0378">Hydrolase</keyword>
<keyword evidence="6" id="KW-1185">Reference proteome</keyword>
<dbReference type="Pfam" id="PF00657">
    <property type="entry name" value="Lipase_GDSL"/>
    <property type="match status" value="1"/>
</dbReference>
<dbReference type="PANTHER" id="PTHR22835">
    <property type="entry name" value="ZINC FINGER FYVE DOMAIN CONTAINING PROTEIN"/>
    <property type="match status" value="1"/>
</dbReference>
<evidence type="ECO:0000256" key="1">
    <source>
        <dbReference type="ARBA" id="ARBA00008668"/>
    </source>
</evidence>
<dbReference type="GO" id="GO:0016788">
    <property type="term" value="F:hydrolase activity, acting on ester bonds"/>
    <property type="evidence" value="ECO:0007669"/>
    <property type="project" value="InterPro"/>
</dbReference>
<keyword evidence="4" id="KW-0325">Glycoprotein</keyword>
<dbReference type="InterPro" id="IPR036514">
    <property type="entry name" value="SGNH_hydro_sf"/>
</dbReference>
<proteinExistence type="inferred from homology"/>
<protein>
    <submittedName>
        <fullName evidence="5">Uncharacterized protein</fullName>
    </submittedName>
</protein>
<dbReference type="EMBL" id="CAMGYJ010000007">
    <property type="protein sequence ID" value="CAI0440929.1"/>
    <property type="molecule type" value="Genomic_DNA"/>
</dbReference>
<gene>
    <name evidence="5" type="ORF">LITE_LOCUS26678</name>
</gene>
<evidence type="ECO:0000256" key="3">
    <source>
        <dbReference type="ARBA" id="ARBA00022801"/>
    </source>
</evidence>
<dbReference type="InterPro" id="IPR001087">
    <property type="entry name" value="GDSL"/>
</dbReference>
<evidence type="ECO:0000313" key="6">
    <source>
        <dbReference type="Proteomes" id="UP001154282"/>
    </source>
</evidence>
<dbReference type="InterPro" id="IPR035669">
    <property type="entry name" value="SGNH_plant_lipase-like"/>
</dbReference>
<reference evidence="5" key="1">
    <citation type="submission" date="2022-08" db="EMBL/GenBank/DDBJ databases">
        <authorList>
            <person name="Gutierrez-Valencia J."/>
        </authorList>
    </citation>
    <scope>NUCLEOTIDE SEQUENCE</scope>
</reference>